<keyword evidence="3" id="KW-1185">Reference proteome</keyword>
<evidence type="ECO:0000256" key="1">
    <source>
        <dbReference type="SAM" id="Phobius"/>
    </source>
</evidence>
<dbReference type="AlphaFoldDB" id="A0A0J0XEK2"/>
<gene>
    <name evidence="2" type="ORF">CC85DRAFT_195778</name>
</gene>
<dbReference type="EMBL" id="KQ087258">
    <property type="protein sequence ID" value="KLT39478.1"/>
    <property type="molecule type" value="Genomic_DNA"/>
</dbReference>
<dbReference type="GeneID" id="28980449"/>
<sequence length="94" mass="10567">MSYTLSLADARLCERLRTKQVVGYCLFLLLFLHLFLLLHSLAPVHATAQVRTRGFVLESESSVHPTRLPFPCSQLECRGHPEAKQARRVGLGHA</sequence>
<keyword evidence="1" id="KW-0472">Membrane</keyword>
<organism evidence="2 3">
    <name type="scientific">Cutaneotrichosporon oleaginosum</name>
    <dbReference type="NCBI Taxonomy" id="879819"/>
    <lineage>
        <taxon>Eukaryota</taxon>
        <taxon>Fungi</taxon>
        <taxon>Dikarya</taxon>
        <taxon>Basidiomycota</taxon>
        <taxon>Agaricomycotina</taxon>
        <taxon>Tremellomycetes</taxon>
        <taxon>Trichosporonales</taxon>
        <taxon>Trichosporonaceae</taxon>
        <taxon>Cutaneotrichosporon</taxon>
    </lineage>
</organism>
<feature type="transmembrane region" description="Helical" evidence="1">
    <location>
        <begin position="21"/>
        <end position="42"/>
    </location>
</feature>
<reference evidence="2 3" key="1">
    <citation type="submission" date="2015-03" db="EMBL/GenBank/DDBJ databases">
        <title>Genomics and transcriptomics of the oil-accumulating basidiomycete yeast T. oleaginosus allow insights into substrate utilization and the diverse evolutionary trajectories of mating systems in fungi.</title>
        <authorList>
            <consortium name="DOE Joint Genome Institute"/>
            <person name="Kourist R."/>
            <person name="Kracht O."/>
            <person name="Bracharz F."/>
            <person name="Lipzen A."/>
            <person name="Nolan M."/>
            <person name="Ohm R."/>
            <person name="Grigoriev I."/>
            <person name="Sun S."/>
            <person name="Heitman J."/>
            <person name="Bruck T."/>
            <person name="Nowrousian M."/>
        </authorList>
    </citation>
    <scope>NUCLEOTIDE SEQUENCE [LARGE SCALE GENOMIC DNA]</scope>
    <source>
        <strain evidence="2 3">IBC0246</strain>
    </source>
</reference>
<evidence type="ECO:0008006" key="4">
    <source>
        <dbReference type="Google" id="ProtNLM"/>
    </source>
</evidence>
<name>A0A0J0XEK2_9TREE</name>
<evidence type="ECO:0000313" key="2">
    <source>
        <dbReference type="EMBL" id="KLT39478.1"/>
    </source>
</evidence>
<dbReference type="RefSeq" id="XP_018275969.1">
    <property type="nucleotide sequence ID" value="XM_018419846.1"/>
</dbReference>
<keyword evidence="1" id="KW-1133">Transmembrane helix</keyword>
<keyword evidence="1" id="KW-0812">Transmembrane</keyword>
<proteinExistence type="predicted"/>
<protein>
    <recommendedName>
        <fullName evidence="4">Transmembrane protein</fullName>
    </recommendedName>
</protein>
<evidence type="ECO:0000313" key="3">
    <source>
        <dbReference type="Proteomes" id="UP000053611"/>
    </source>
</evidence>
<dbReference type="Proteomes" id="UP000053611">
    <property type="component" value="Unassembled WGS sequence"/>
</dbReference>
<accession>A0A0J0XEK2</accession>